<evidence type="ECO:0000313" key="3">
    <source>
        <dbReference type="Proteomes" id="UP000231426"/>
    </source>
</evidence>
<evidence type="ECO:0000256" key="1">
    <source>
        <dbReference type="SAM" id="Phobius"/>
    </source>
</evidence>
<feature type="transmembrane region" description="Helical" evidence="1">
    <location>
        <begin position="43"/>
        <end position="70"/>
    </location>
</feature>
<accession>A0A2M6W5U3</accession>
<proteinExistence type="predicted"/>
<keyword evidence="1" id="KW-0812">Transmembrane</keyword>
<keyword evidence="1" id="KW-0472">Membrane</keyword>
<organism evidence="2 3">
    <name type="scientific">Candidatus Magasanikbacteria bacterium CG10_big_fil_rev_8_21_14_0_10_36_32</name>
    <dbReference type="NCBI Taxonomy" id="1974646"/>
    <lineage>
        <taxon>Bacteria</taxon>
        <taxon>Candidatus Magasanikiibacteriota</taxon>
    </lineage>
</organism>
<keyword evidence="1" id="KW-1133">Transmembrane helix</keyword>
<dbReference type="Proteomes" id="UP000231426">
    <property type="component" value="Unassembled WGS sequence"/>
</dbReference>
<comment type="caution">
    <text evidence="2">The sequence shown here is derived from an EMBL/GenBank/DDBJ whole genome shotgun (WGS) entry which is preliminary data.</text>
</comment>
<sequence length="115" mass="12875">MFKKLTTIFVCILTILASALGVVLLLALGTIISGFVLSMLWGWFIVPVFGLPELSIVAAVGISLTVRYLTYQEKDENDDKKKTDRITSEKVILILKPFVTPLLILLFGYIIHLFM</sequence>
<protein>
    <submittedName>
        <fullName evidence="2">Uncharacterized protein</fullName>
    </submittedName>
</protein>
<name>A0A2M6W5U3_9BACT</name>
<reference evidence="3" key="1">
    <citation type="submission" date="2017-09" db="EMBL/GenBank/DDBJ databases">
        <title>Depth-based differentiation of microbial function through sediment-hosted aquifers and enrichment of novel symbionts in the deep terrestrial subsurface.</title>
        <authorList>
            <person name="Probst A.J."/>
            <person name="Ladd B."/>
            <person name="Jarett J.K."/>
            <person name="Geller-Mcgrath D.E."/>
            <person name="Sieber C.M.K."/>
            <person name="Emerson J.B."/>
            <person name="Anantharaman K."/>
            <person name="Thomas B.C."/>
            <person name="Malmstrom R."/>
            <person name="Stieglmeier M."/>
            <person name="Klingl A."/>
            <person name="Woyke T."/>
            <person name="Ryan C.M."/>
            <person name="Banfield J.F."/>
        </authorList>
    </citation>
    <scope>NUCLEOTIDE SEQUENCE [LARGE SCALE GENOMIC DNA]</scope>
</reference>
<gene>
    <name evidence="2" type="ORF">COU29_03720</name>
</gene>
<dbReference type="AlphaFoldDB" id="A0A2M6W5U3"/>
<feature type="transmembrane region" description="Helical" evidence="1">
    <location>
        <begin position="7"/>
        <end position="37"/>
    </location>
</feature>
<evidence type="ECO:0000313" key="2">
    <source>
        <dbReference type="EMBL" id="PIT88095.1"/>
    </source>
</evidence>
<feature type="transmembrane region" description="Helical" evidence="1">
    <location>
        <begin position="91"/>
        <end position="114"/>
    </location>
</feature>
<dbReference type="EMBL" id="PFBV01000005">
    <property type="protein sequence ID" value="PIT88095.1"/>
    <property type="molecule type" value="Genomic_DNA"/>
</dbReference>